<comment type="caution">
    <text evidence="1">The sequence shown here is derived from an EMBL/GenBank/DDBJ whole genome shotgun (WGS) entry which is preliminary data.</text>
</comment>
<dbReference type="EMBL" id="QGKV02002055">
    <property type="protein sequence ID" value="KAF3495142.1"/>
    <property type="molecule type" value="Genomic_DNA"/>
</dbReference>
<keyword evidence="2" id="KW-1185">Reference proteome</keyword>
<name>A0ABQ7ABW1_BRACR</name>
<evidence type="ECO:0000313" key="2">
    <source>
        <dbReference type="Proteomes" id="UP000266723"/>
    </source>
</evidence>
<gene>
    <name evidence="1" type="ORF">DY000_02055115</name>
</gene>
<sequence length="67" mass="7492">MWECCTTRHVEVLLNGEVLDEVLGSKNAKRTNNIIMDSCGSVVKGLGIGFEERQEHQQPNYGVKENS</sequence>
<dbReference type="Proteomes" id="UP000266723">
    <property type="component" value="Unassembled WGS sequence"/>
</dbReference>
<evidence type="ECO:0000313" key="1">
    <source>
        <dbReference type="EMBL" id="KAF3495142.1"/>
    </source>
</evidence>
<organism evidence="1 2">
    <name type="scientific">Brassica cretica</name>
    <name type="common">Mustard</name>
    <dbReference type="NCBI Taxonomy" id="69181"/>
    <lineage>
        <taxon>Eukaryota</taxon>
        <taxon>Viridiplantae</taxon>
        <taxon>Streptophyta</taxon>
        <taxon>Embryophyta</taxon>
        <taxon>Tracheophyta</taxon>
        <taxon>Spermatophyta</taxon>
        <taxon>Magnoliopsida</taxon>
        <taxon>eudicotyledons</taxon>
        <taxon>Gunneridae</taxon>
        <taxon>Pentapetalae</taxon>
        <taxon>rosids</taxon>
        <taxon>malvids</taxon>
        <taxon>Brassicales</taxon>
        <taxon>Brassicaceae</taxon>
        <taxon>Brassiceae</taxon>
        <taxon>Brassica</taxon>
    </lineage>
</organism>
<accession>A0ABQ7ABW1</accession>
<reference evidence="1 2" key="1">
    <citation type="journal article" date="2020" name="BMC Genomics">
        <title>Intraspecific diversification of the crop wild relative Brassica cretica Lam. using demographic model selection.</title>
        <authorList>
            <person name="Kioukis A."/>
            <person name="Michalopoulou V.A."/>
            <person name="Briers L."/>
            <person name="Pirintsos S."/>
            <person name="Studholme D.J."/>
            <person name="Pavlidis P."/>
            <person name="Sarris P.F."/>
        </authorList>
    </citation>
    <scope>NUCLEOTIDE SEQUENCE [LARGE SCALE GENOMIC DNA]</scope>
    <source>
        <strain evidence="2">cv. PFS-1207/04</strain>
    </source>
</reference>
<protein>
    <submittedName>
        <fullName evidence="1">Uncharacterized protein</fullName>
    </submittedName>
</protein>
<proteinExistence type="predicted"/>